<feature type="region of interest" description="Disordered" evidence="1">
    <location>
        <begin position="234"/>
        <end position="256"/>
    </location>
</feature>
<feature type="region of interest" description="Disordered" evidence="1">
    <location>
        <begin position="1087"/>
        <end position="1184"/>
    </location>
</feature>
<feature type="region of interest" description="Disordered" evidence="1">
    <location>
        <begin position="66"/>
        <end position="90"/>
    </location>
</feature>
<comment type="caution">
    <text evidence="2">The sequence shown here is derived from an EMBL/GenBank/DDBJ whole genome shotgun (WGS) entry which is preliminary data.</text>
</comment>
<dbReference type="PANTHER" id="PTHR36892:SF1">
    <property type="entry name" value="OS05G0518200 PROTEIN"/>
    <property type="match status" value="1"/>
</dbReference>
<feature type="compositionally biased region" description="Low complexity" evidence="1">
    <location>
        <begin position="1094"/>
        <end position="1109"/>
    </location>
</feature>
<feature type="compositionally biased region" description="Basic and acidic residues" evidence="1">
    <location>
        <begin position="69"/>
        <end position="79"/>
    </location>
</feature>
<keyword evidence="3" id="KW-1185">Reference proteome</keyword>
<accession>A0A822Z3X2</accession>
<dbReference type="Proteomes" id="UP000607653">
    <property type="component" value="Unassembled WGS sequence"/>
</dbReference>
<sequence>MAFGGFSIREYTLKMRSIDVTKCWPFGGDGKEKTAKEEMEKLLPPLTYRKYRWWSDELELVRSKQVAEGSRKVREETEKPVSGAESGFVSERPDLGAGKAGWGAEEEKLLMICPVCRSFTAATVNAVNAHIDSCLAQASREERRQMRTAAAAAAAVKSKTRAPKKRSIVEIFAVAPQIKKAEVDGDGEAEEMSEEDLDSTKYVEASDTVVKRKRKHKSREEAVALARKLKLKKKKMKKKKIKKTKKNDSGAIDPTKKARLASKKVKISKLKVSSAVDFSGQRKVPLHNKRLEKEIQDTGVIRKKRPSSMKRLYSRKVMRIPKLIPEQQQNEESTFPVHSILKNRTTVISSQKPSSLGIIQGGNQTNLRRGQQSYRHVRFSGKDDILGPTENGCSCIELPQVQSIEKVFPDVMDAPSLSDNSLENDKELPSEIEALEVDGNNEDIEVGIRNGTGFLSKHENKRLADGYGHVSLTTSPSPYKRSWQDKERNSPNEFVDLNQELQNHDSSHLLGQGNLAASHSLSCVGIPRLSRSTPNRGLNHPSLETQADVNIRRVPDTGRNLLDPFADSIPRSSAICTLTNIKSSIQSSSSCLATDIEKNGRSLFMSEDTTQRTNLCVPTYQSFGHLSSRDLMSSICSSVNLKKQRAVFRDKCIDEGFVGLPLNSQGELVPLHSSGKGGYPLKKQNTTMGTSSIFPMHNFIQPKSIIDDSHAKEMHVVESALTKDSLKLFPDKAYQREDPKIPLPSRLGITGLPSTGSRELHRNDSVRGNNQSSHRLDSDLNLMNISCPGCIQYTPTQNQTGKEQVQVEENRDCGFLLPTQPTMRLMGKDVTVGIRNKEVQGFEDGKIWTDKEIITEQRPATVDSSNSSLNGIFQHELIVHPVSEKSNETVTYSLEPKRSPASQSLFQVKGLEPRSAHSYPDWQTYVTSRNGFSMISRSPGAQLQSFLHPFPSQALPSQTAKSLDPCISGTEPLKMLSQIPASAPTPSNACQHMLLNAQLKCKQSLECGTASVFHFPFSNKESGEYLQPSCSRNSSRSLPQWLINATQPKVSSLTSARLYPDISAQHHPCTMPGTNFAANLPPYSRPIISYSHNPSTSHPQMQSSSSPPSLAYPPLMPAPPGYRSASFMNTTSRNRIKIKDGKRPKPFRPKGPDHEKKSRKRPASKADDSTEATKRPHLEMQEDAGSLKGLKESVEFNYRHCNRDAAESDACKETTSVTGHCPLEIQEEHTMSSDNYFKLDGVSRSGPIKLSAGAKHILKPSQNMDQDNSRPIHSTIPFGVVNTSGIIPEFQKKSAEIYRWGSLSKMEEKSKC</sequence>
<feature type="compositionally biased region" description="Pro residues" evidence="1">
    <location>
        <begin position="1110"/>
        <end position="1120"/>
    </location>
</feature>
<feature type="compositionally biased region" description="Basic residues" evidence="1">
    <location>
        <begin position="234"/>
        <end position="245"/>
    </location>
</feature>
<proteinExistence type="predicted"/>
<feature type="region of interest" description="Disordered" evidence="1">
    <location>
        <begin position="737"/>
        <end position="775"/>
    </location>
</feature>
<gene>
    <name evidence="2" type="ORF">HUJ06_008327</name>
</gene>
<evidence type="ECO:0000313" key="2">
    <source>
        <dbReference type="EMBL" id="DAD37686.1"/>
    </source>
</evidence>
<evidence type="ECO:0000256" key="1">
    <source>
        <dbReference type="SAM" id="MobiDB-lite"/>
    </source>
</evidence>
<feature type="region of interest" description="Disordered" evidence="1">
    <location>
        <begin position="467"/>
        <end position="489"/>
    </location>
</feature>
<feature type="compositionally biased region" description="Basic and acidic residues" evidence="1">
    <location>
        <begin position="1164"/>
        <end position="1180"/>
    </location>
</feature>
<dbReference type="PANTHER" id="PTHR36892">
    <property type="entry name" value="OS01G0201800 PROTEIN"/>
    <property type="match status" value="1"/>
</dbReference>
<reference evidence="2 3" key="1">
    <citation type="journal article" date="2020" name="Mol. Biol. Evol.">
        <title>Distinct Expression and Methylation Patterns for Genes with Different Fates following a Single Whole-Genome Duplication in Flowering Plants.</title>
        <authorList>
            <person name="Shi T."/>
            <person name="Rahmani R.S."/>
            <person name="Gugger P.F."/>
            <person name="Wang M."/>
            <person name="Li H."/>
            <person name="Zhang Y."/>
            <person name="Li Z."/>
            <person name="Wang Q."/>
            <person name="Van de Peer Y."/>
            <person name="Marchal K."/>
            <person name="Chen J."/>
        </authorList>
    </citation>
    <scope>NUCLEOTIDE SEQUENCE [LARGE SCALE GENOMIC DNA]</scope>
    <source>
        <tissue evidence="2">Leaf</tissue>
    </source>
</reference>
<evidence type="ECO:0000313" key="3">
    <source>
        <dbReference type="Proteomes" id="UP000607653"/>
    </source>
</evidence>
<name>A0A822Z3X2_NELNU</name>
<protein>
    <recommendedName>
        <fullName evidence="4">UBZ4-type domain-containing protein</fullName>
    </recommendedName>
</protein>
<evidence type="ECO:0008006" key="4">
    <source>
        <dbReference type="Google" id="ProtNLM"/>
    </source>
</evidence>
<dbReference type="EMBL" id="DUZY01000004">
    <property type="protein sequence ID" value="DAD37686.1"/>
    <property type="molecule type" value="Genomic_DNA"/>
</dbReference>
<organism evidence="2 3">
    <name type="scientific">Nelumbo nucifera</name>
    <name type="common">Sacred lotus</name>
    <dbReference type="NCBI Taxonomy" id="4432"/>
    <lineage>
        <taxon>Eukaryota</taxon>
        <taxon>Viridiplantae</taxon>
        <taxon>Streptophyta</taxon>
        <taxon>Embryophyta</taxon>
        <taxon>Tracheophyta</taxon>
        <taxon>Spermatophyta</taxon>
        <taxon>Magnoliopsida</taxon>
        <taxon>Proteales</taxon>
        <taxon>Nelumbonaceae</taxon>
        <taxon>Nelumbo</taxon>
    </lineage>
</organism>